<proteinExistence type="inferred from homology"/>
<feature type="domain" description="UvrD-like helicase ATP-binding" evidence="17">
    <location>
        <begin position="1"/>
        <end position="452"/>
    </location>
</feature>
<feature type="region of interest" description="DNA-binding and helicase activity, interacts with RecC" evidence="15">
    <location>
        <begin position="1"/>
        <end position="868"/>
    </location>
</feature>
<dbReference type="EC" id="3.1.11.5" evidence="15"/>
<name>A0A849V9H3_9GAMM</name>
<dbReference type="Gene3D" id="3.90.320.10">
    <property type="match status" value="1"/>
</dbReference>
<comment type="catalytic activity">
    <reaction evidence="15">
        <text>Exonucleolytic cleavage (in the presence of ATP) in either 5'- to 3'- or 3'- to 5'-direction to yield 5'-phosphooligonucleotides.</text>
        <dbReference type="EC" id="3.1.11.5"/>
    </reaction>
</comment>
<dbReference type="GO" id="GO:0043138">
    <property type="term" value="F:3'-5' DNA helicase activity"/>
    <property type="evidence" value="ECO:0007669"/>
    <property type="project" value="UniProtKB-UniRule"/>
</dbReference>
<comment type="miscellaneous">
    <text evidence="15">In the RecBCD complex, RecB has a slow 3'-5' helicase, an exonuclease activity and loads RecA onto ssDNA, RecD has a fast 5'-3' helicase activity, while RecC stimulates the ATPase and processivity of the RecB helicase and contributes to recognition of the Chi site.</text>
</comment>
<dbReference type="Proteomes" id="UP000586305">
    <property type="component" value="Unassembled WGS sequence"/>
</dbReference>
<evidence type="ECO:0000256" key="5">
    <source>
        <dbReference type="ARBA" id="ARBA00022801"/>
    </source>
</evidence>
<comment type="catalytic activity">
    <reaction evidence="14 15">
        <text>ATP + H2O = ADP + phosphate + H(+)</text>
        <dbReference type="Rhea" id="RHEA:13065"/>
        <dbReference type="ChEBI" id="CHEBI:15377"/>
        <dbReference type="ChEBI" id="CHEBI:15378"/>
        <dbReference type="ChEBI" id="CHEBI:30616"/>
        <dbReference type="ChEBI" id="CHEBI:43474"/>
        <dbReference type="ChEBI" id="CHEBI:456216"/>
        <dbReference type="EC" id="5.6.2.4"/>
    </reaction>
</comment>
<dbReference type="SUPFAM" id="SSF52980">
    <property type="entry name" value="Restriction endonuclease-like"/>
    <property type="match status" value="1"/>
</dbReference>
<feature type="binding site" evidence="15">
    <location>
        <position position="1075"/>
    </location>
    <ligand>
        <name>Mg(2+)</name>
        <dbReference type="ChEBI" id="CHEBI:18420"/>
    </ligand>
</feature>
<dbReference type="GO" id="GO:0000724">
    <property type="term" value="P:double-strand break repair via homologous recombination"/>
    <property type="evidence" value="ECO:0007669"/>
    <property type="project" value="UniProtKB-UniRule"/>
</dbReference>
<dbReference type="PROSITE" id="PS51198">
    <property type="entry name" value="UVRD_HELICASE_ATP_BIND"/>
    <property type="match status" value="1"/>
</dbReference>
<dbReference type="InterPro" id="IPR011335">
    <property type="entry name" value="Restrct_endonuc-II-like"/>
</dbReference>
<keyword evidence="20" id="KW-1185">Reference proteome</keyword>
<dbReference type="Pfam" id="PF00580">
    <property type="entry name" value="UvrD-helicase"/>
    <property type="match status" value="1"/>
</dbReference>
<dbReference type="EC" id="5.6.2.4" evidence="15"/>
<keyword evidence="12 15" id="KW-0413">Isomerase</keyword>
<evidence type="ECO:0000256" key="3">
    <source>
        <dbReference type="ARBA" id="ARBA00022741"/>
    </source>
</evidence>
<dbReference type="PANTHER" id="PTHR11070:SF23">
    <property type="entry name" value="RECBCD ENZYME SUBUNIT RECB"/>
    <property type="match status" value="1"/>
</dbReference>
<dbReference type="GO" id="GO:0003677">
    <property type="term" value="F:DNA binding"/>
    <property type="evidence" value="ECO:0007669"/>
    <property type="project" value="UniProtKB-UniRule"/>
</dbReference>
<dbReference type="GO" id="GO:0000287">
    <property type="term" value="F:magnesium ion binding"/>
    <property type="evidence" value="ECO:0007669"/>
    <property type="project" value="UniProtKB-UniRule"/>
</dbReference>
<dbReference type="Pfam" id="PF12705">
    <property type="entry name" value="PDDEXK_1"/>
    <property type="match status" value="1"/>
</dbReference>
<comment type="similarity">
    <text evidence="15">Belongs to the helicase family. UvrD subfamily.</text>
</comment>
<evidence type="ECO:0000259" key="18">
    <source>
        <dbReference type="PROSITE" id="PS51217"/>
    </source>
</evidence>
<evidence type="ECO:0000313" key="19">
    <source>
        <dbReference type="EMBL" id="NOU49548.1"/>
    </source>
</evidence>
<comment type="caution">
    <text evidence="19">The sequence shown here is derived from an EMBL/GenBank/DDBJ whole genome shotgun (WGS) entry which is preliminary data.</text>
</comment>
<evidence type="ECO:0000313" key="20">
    <source>
        <dbReference type="Proteomes" id="UP000586305"/>
    </source>
</evidence>
<accession>A0A849V9H3</accession>
<evidence type="ECO:0000259" key="17">
    <source>
        <dbReference type="PROSITE" id="PS51198"/>
    </source>
</evidence>
<comment type="domain">
    <text evidence="15">The N-terminal DNA-binding domain is a ssDNA-dependent ATPase and has ATP-dependent 3'-5' helicase function. This domain interacts with RecC.</text>
</comment>
<reference evidence="19 20" key="1">
    <citation type="submission" date="2020-04" db="EMBL/GenBank/DDBJ databases">
        <title>Pseudoalteromonas caenipelagi sp. nov., isolated from a tidal flat.</title>
        <authorList>
            <person name="Park S."/>
            <person name="Yoon J.-H."/>
        </authorList>
    </citation>
    <scope>NUCLEOTIDE SEQUENCE [LARGE SCALE GENOMIC DNA]</scope>
    <source>
        <strain evidence="19 20">JBTF-M23</strain>
    </source>
</reference>
<evidence type="ECO:0000256" key="14">
    <source>
        <dbReference type="ARBA" id="ARBA00048988"/>
    </source>
</evidence>
<dbReference type="InterPro" id="IPR027417">
    <property type="entry name" value="P-loop_NTPase"/>
</dbReference>
<keyword evidence="11 15" id="KW-0234">DNA repair</keyword>
<evidence type="ECO:0000256" key="2">
    <source>
        <dbReference type="ARBA" id="ARBA00022723"/>
    </source>
</evidence>
<dbReference type="PROSITE" id="PS51217">
    <property type="entry name" value="UVRD_HELICASE_CTER"/>
    <property type="match status" value="1"/>
</dbReference>
<evidence type="ECO:0000256" key="16">
    <source>
        <dbReference type="PROSITE-ProRule" id="PRU00560"/>
    </source>
</evidence>
<dbReference type="Pfam" id="PF13361">
    <property type="entry name" value="UvrD_C"/>
    <property type="match status" value="1"/>
</dbReference>
<dbReference type="InterPro" id="IPR004586">
    <property type="entry name" value="RecB"/>
</dbReference>
<keyword evidence="2 15" id="KW-0479">Metal-binding</keyword>
<dbReference type="InterPro" id="IPR014016">
    <property type="entry name" value="UvrD-like_ATP-bd"/>
</dbReference>
<keyword evidence="7 15" id="KW-0269">Exonuclease</keyword>
<dbReference type="Gene3D" id="1.10.3170.10">
    <property type="entry name" value="Recbcd, chain B, domain 2"/>
    <property type="match status" value="1"/>
</dbReference>
<dbReference type="GO" id="GO:0005524">
    <property type="term" value="F:ATP binding"/>
    <property type="evidence" value="ECO:0007669"/>
    <property type="project" value="UniProtKB-UniRule"/>
</dbReference>
<keyword evidence="6 15" id="KW-0347">Helicase</keyword>
<comment type="catalytic activity">
    <reaction evidence="13 15">
        <text>Couples ATP hydrolysis with the unwinding of duplex DNA by translocating in the 3'-5' direction.</text>
        <dbReference type="EC" id="5.6.2.4"/>
    </reaction>
</comment>
<keyword evidence="4 15" id="KW-0227">DNA damage</keyword>
<feature type="active site" description="For nuclease activity" evidence="15">
    <location>
        <position position="1088"/>
    </location>
</feature>
<feature type="binding site" evidence="16">
    <location>
        <begin position="19"/>
        <end position="26"/>
    </location>
    <ligand>
        <name>ATP</name>
        <dbReference type="ChEBI" id="CHEBI:30616"/>
    </ligand>
</feature>
<keyword evidence="10 15" id="KW-0238">DNA-binding</keyword>
<evidence type="ECO:0000256" key="1">
    <source>
        <dbReference type="ARBA" id="ARBA00022722"/>
    </source>
</evidence>
<evidence type="ECO:0000256" key="12">
    <source>
        <dbReference type="ARBA" id="ARBA00023235"/>
    </source>
</evidence>
<evidence type="ECO:0000256" key="6">
    <source>
        <dbReference type="ARBA" id="ARBA00022806"/>
    </source>
</evidence>
<dbReference type="GO" id="GO:0005829">
    <property type="term" value="C:cytosol"/>
    <property type="evidence" value="ECO:0007669"/>
    <property type="project" value="TreeGrafter"/>
</dbReference>
<keyword evidence="3 15" id="KW-0547">Nucleotide-binding</keyword>
<dbReference type="InterPro" id="IPR038726">
    <property type="entry name" value="PDDEXK_AddAB-type"/>
</dbReference>
<feature type="region of interest" description="Nuclease activity, interacts with RecD and RecA" evidence="15">
    <location>
        <begin position="899"/>
        <end position="1183"/>
    </location>
</feature>
<evidence type="ECO:0000256" key="7">
    <source>
        <dbReference type="ARBA" id="ARBA00022839"/>
    </source>
</evidence>
<evidence type="ECO:0000256" key="11">
    <source>
        <dbReference type="ARBA" id="ARBA00023204"/>
    </source>
</evidence>
<dbReference type="SUPFAM" id="SSF52540">
    <property type="entry name" value="P-loop containing nucleoside triphosphate hydrolases"/>
    <property type="match status" value="1"/>
</dbReference>
<gene>
    <name evidence="15 19" type="primary">recB</name>
    <name evidence="19" type="ORF">HG263_03160</name>
</gene>
<dbReference type="Gene3D" id="1.10.486.10">
    <property type="entry name" value="PCRA, domain 4"/>
    <property type="match status" value="1"/>
</dbReference>
<comment type="function">
    <text evidence="15">A helicase/nuclease that prepares dsDNA breaks (DSB) for recombinational DNA repair. Binds to DSBs and unwinds DNA via a highly rapid and processive ATP-dependent bidirectional helicase activity. Unwinds dsDNA until it encounters a Chi (crossover hotspot instigator) sequence from the 3' direction. Cuts ssDNA a few nucleotides 3' to the Chi site. The properties and activities of the enzyme are changed at Chi. The Chi-altered holoenzyme produces a long 3'-ssDNA overhang and facilitates RecA-binding to the ssDNA for homologous DNA recombination and repair. Holoenzyme degrades any linearized DNA that is unable to undergo homologous recombination. In the holoenzyme this subunit contributes ATPase, 3'-5' helicase, exonuclease activity and loads RecA onto ssDNA.</text>
</comment>
<comment type="subunit">
    <text evidence="15">Heterotrimer of RecB, RecC and RecD. All subunits contribute to DNA-binding. Interacts with RecA.</text>
</comment>
<comment type="domain">
    <text evidence="15">The C-terminal domain has nuclease activity and interacts with RecD. It interacts with RecA, facilitating its loading onto ssDNA.</text>
</comment>
<keyword evidence="8 15" id="KW-0067">ATP-binding</keyword>
<sequence length="1183" mass="132320">MQMLNPQVMPISGSSLIEASAGTGKTYTITGLYLRCLLGLQIPEQPSAPLSVEQILVVTFTEAATQEIKERVRARILLARDALLGQPCQDELVNRVLAQVDDPHNSFVLLDSAAKSIDEAAIFTIHGFCQRMLKQHAFESNVAFNLEFVLDESELVLEAIKDHWRSFVYPLDRDTTQAVIEHYKSPQSLAKEVISILNKEQATITPQLDLQTVLDARKQYQQQAQKFKQSLMSSDFFSVLANSGLAKNKTPGRAGNIDALIAYCQSDDWYFEFGSAKHSFSIWGEASLSNPANYKKGAALIEHSMTSEFDMMAQLHSQVSTGLKIAILQYSVVEVRRLLRAHKQQHGLISPDDLLRQLYEALKSKQGDILVDKIAQLFPVAMIDEFQDTDPVQYGIFDTIYGTEGGSALTMIGDPKQAIYGFRGADIFTYIHAKQQVEPSNQYTLATNFRSATGVVAAVNAIFSNHEHSFIFNKDIPFISVTANGKSEDSRFSSKALGDTALQFSVYKDDAAITSKSQALPILAKNYANKIAQLLIDAAEGKALIGNKAVQAGDICVLVRDRGEASVIKSALAQSAIPSVYLARDSIFSQPISHAILSFLEVLHGKYDEAALRGVLVSPLFALDYQQIFQLRTHEQQWQGYLEQFSKLQKLWYKQGAMAMLEQLLTQNNLPALWQAQGYNVERWLTDYRHLAELLQQKQIELDGTLRVLRWFATQTQHAAQDSAQVRLESDADLVKIVTMHASKGLEYPIVYMPFANSYREASDVVFHRDGQLVYSLDAGDDELALAQQERLAEDIRLLYVALTRAIHFCDIGLFNVAAGRSKKPGITQTAIGYVLFSAQSFQSQAQWHEALQSFCDEHDDIALCWLAEDVGVQLKVSANSPALQSLSVKPVSASIERNWRATSFSQLSYHSHTDERPLGALDENHQLDLPDQGAHSVNTQLSPYTFPKGAKPGSCLHEIFELIDFTSPHSPTSNEQLPLSEAIAKSLSKYHIDEQWQVPVQDWIQGCLQCQLNAENALQLAKLRPSDCLVEMEFYLPLEPLSATELNRLVSDITGQHSQLSFDNVKGLLKGFIDLIFVYEGKYYILDYKSNYLGDSPNDYQTDNLKLAMDAHQYHLQYMIYSVALHRLLIQRIADYHPDTHLGGVYYLFLRALPDTAGVYFNQLSTEQLLKLDALFSQGSLL</sequence>
<dbReference type="Gene3D" id="3.40.50.300">
    <property type="entry name" value="P-loop containing nucleotide triphosphate hydrolases"/>
    <property type="match status" value="2"/>
</dbReference>
<dbReference type="GO" id="GO:0008854">
    <property type="term" value="F:exodeoxyribonuclease V activity"/>
    <property type="evidence" value="ECO:0007669"/>
    <property type="project" value="UniProtKB-EC"/>
</dbReference>
<dbReference type="InterPro" id="IPR014017">
    <property type="entry name" value="DNA_helicase_UvrD-like_C"/>
</dbReference>
<keyword evidence="5 15" id="KW-0378">Hydrolase</keyword>
<dbReference type="EMBL" id="JABBPG010000001">
    <property type="protein sequence ID" value="NOU49548.1"/>
    <property type="molecule type" value="Genomic_DNA"/>
</dbReference>
<evidence type="ECO:0000256" key="4">
    <source>
        <dbReference type="ARBA" id="ARBA00022763"/>
    </source>
</evidence>
<dbReference type="InterPro" id="IPR000212">
    <property type="entry name" value="DNA_helicase_UvrD/REP"/>
</dbReference>
<keyword evidence="1 15" id="KW-0540">Nuclease</keyword>
<dbReference type="AlphaFoldDB" id="A0A849V9H3"/>
<comment type="cofactor">
    <cofactor evidence="15">
        <name>Mg(2+)</name>
        <dbReference type="ChEBI" id="CHEBI:18420"/>
    </cofactor>
    <text evidence="15">Binds 1 Mg(2+) ion per subunit.</text>
</comment>
<dbReference type="InterPro" id="IPR011604">
    <property type="entry name" value="PDDEXK-like_dom_sf"/>
</dbReference>
<evidence type="ECO:0000256" key="13">
    <source>
        <dbReference type="ARBA" id="ARBA00034617"/>
    </source>
</evidence>
<protein>
    <recommendedName>
        <fullName evidence="15">RecBCD enzyme subunit RecB</fullName>
        <ecNumber evidence="15">3.1.11.5</ecNumber>
        <ecNumber evidence="15">5.6.2.4</ecNumber>
    </recommendedName>
    <alternativeName>
        <fullName evidence="15">DNA 3'-5' helicase subunit RecB</fullName>
    </alternativeName>
    <alternativeName>
        <fullName evidence="15">Exonuclease V subunit RecB</fullName>
        <shortName evidence="15">ExoV subunit RecB</shortName>
    </alternativeName>
    <alternativeName>
        <fullName evidence="15">Helicase/nuclease RecBCD subunit RecB</fullName>
    </alternativeName>
</protein>
<organism evidence="19 20">
    <name type="scientific">Pseudoalteromonas caenipelagi</name>
    <dbReference type="NCBI Taxonomy" id="2726988"/>
    <lineage>
        <taxon>Bacteria</taxon>
        <taxon>Pseudomonadati</taxon>
        <taxon>Pseudomonadota</taxon>
        <taxon>Gammaproteobacteria</taxon>
        <taxon>Alteromonadales</taxon>
        <taxon>Pseudoalteromonadaceae</taxon>
        <taxon>Pseudoalteromonas</taxon>
    </lineage>
</organism>
<evidence type="ECO:0000256" key="15">
    <source>
        <dbReference type="HAMAP-Rule" id="MF_01485"/>
    </source>
</evidence>
<evidence type="ECO:0000256" key="10">
    <source>
        <dbReference type="ARBA" id="ARBA00023125"/>
    </source>
</evidence>
<evidence type="ECO:0000256" key="9">
    <source>
        <dbReference type="ARBA" id="ARBA00022842"/>
    </source>
</evidence>
<dbReference type="RefSeq" id="WP_171624614.1">
    <property type="nucleotide sequence ID" value="NZ_JABBPG010000001.1"/>
</dbReference>
<feature type="binding site" evidence="15">
    <location>
        <position position="958"/>
    </location>
    <ligand>
        <name>Mg(2+)</name>
        <dbReference type="ChEBI" id="CHEBI:18420"/>
    </ligand>
</feature>
<feature type="domain" description="UvrD-like helicase C-terminal" evidence="18">
    <location>
        <begin position="477"/>
        <end position="745"/>
    </location>
</feature>
<dbReference type="CDD" id="cd22352">
    <property type="entry name" value="RecB_C-like"/>
    <property type="match status" value="1"/>
</dbReference>
<feature type="binding site" evidence="15">
    <location>
        <position position="1088"/>
    </location>
    <ligand>
        <name>Mg(2+)</name>
        <dbReference type="ChEBI" id="CHEBI:18420"/>
    </ligand>
</feature>
<dbReference type="NCBIfam" id="TIGR00609">
    <property type="entry name" value="recB"/>
    <property type="match status" value="1"/>
</dbReference>
<dbReference type="GO" id="GO:0009338">
    <property type="term" value="C:exodeoxyribonuclease V complex"/>
    <property type="evidence" value="ECO:0007669"/>
    <property type="project" value="TreeGrafter"/>
</dbReference>
<dbReference type="HAMAP" id="MF_01485">
    <property type="entry name" value="RecB"/>
    <property type="match status" value="1"/>
</dbReference>
<evidence type="ECO:0000256" key="8">
    <source>
        <dbReference type="ARBA" id="ARBA00022840"/>
    </source>
</evidence>
<keyword evidence="9 15" id="KW-0460">Magnesium</keyword>
<dbReference type="PANTHER" id="PTHR11070">
    <property type="entry name" value="UVRD / RECB / PCRA DNA HELICASE FAMILY MEMBER"/>
    <property type="match status" value="1"/>
</dbReference>